<dbReference type="Proteomes" id="UP000188219">
    <property type="component" value="Chromosome"/>
</dbReference>
<evidence type="ECO:0000256" key="1">
    <source>
        <dbReference type="SAM" id="SignalP"/>
    </source>
</evidence>
<dbReference type="RefSeq" id="WP_077401851.1">
    <property type="nucleotide sequence ID" value="NZ_CP019650.1"/>
</dbReference>
<organism evidence="2 3">
    <name type="scientific">Microbulbifer agarilyticus</name>
    <dbReference type="NCBI Taxonomy" id="260552"/>
    <lineage>
        <taxon>Bacteria</taxon>
        <taxon>Pseudomonadati</taxon>
        <taxon>Pseudomonadota</taxon>
        <taxon>Gammaproteobacteria</taxon>
        <taxon>Cellvibrionales</taxon>
        <taxon>Microbulbiferaceae</taxon>
        <taxon>Microbulbifer</taxon>
    </lineage>
</organism>
<evidence type="ECO:0008006" key="4">
    <source>
        <dbReference type="Google" id="ProtNLM"/>
    </source>
</evidence>
<evidence type="ECO:0000313" key="3">
    <source>
        <dbReference type="Proteomes" id="UP000188219"/>
    </source>
</evidence>
<keyword evidence="3" id="KW-1185">Reference proteome</keyword>
<sequence>MYRCLAVFFALALVNFPAVADDSNLAKELSNPVADLISVPFQHNFDNRVGPIEGGRTYRLNIQPVIPFELTEDLNLINRTIVPVINQEDIFPGSGDQTGLGDTVQSLFFSPKEPTEGGVTWGVGPVFLLPTATEPLLGAEKWGIGPTAVVLKQTGPWTIGALANHVWSFAGSDNRNDVNNTFVQPFLAYNTPNAWTFTLQSETTYFWETEVWNAPVHFLVAKVFKVGKQTYQIQAGPRYYVDSPEVGSQEWGFRMNWIMLFPK</sequence>
<dbReference type="OrthoDB" id="9809066at2"/>
<accession>A0A1Q2M3L9</accession>
<protein>
    <recommendedName>
        <fullName evidence="4">Transporter</fullName>
    </recommendedName>
</protein>
<name>A0A1Q2M3L9_9GAMM</name>
<dbReference type="STRING" id="260552.Mag101_05380"/>
<dbReference type="EMBL" id="CP019650">
    <property type="protein sequence ID" value="AQQ67138.1"/>
    <property type="molecule type" value="Genomic_DNA"/>
</dbReference>
<reference evidence="2" key="1">
    <citation type="submission" date="2017-02" db="EMBL/GenBank/DDBJ databases">
        <title>Genome of Microbulbifer agarilyticus GP101.</title>
        <authorList>
            <person name="Jung J."/>
            <person name="Bae S.S."/>
            <person name="Baek K."/>
        </authorList>
    </citation>
    <scope>NUCLEOTIDE SEQUENCE [LARGE SCALE GENOMIC DNA]</scope>
    <source>
        <strain evidence="2">GP101</strain>
    </source>
</reference>
<proteinExistence type="predicted"/>
<dbReference type="AlphaFoldDB" id="A0A1Q2M3L9"/>
<dbReference type="KEGG" id="maga:Mag101_05380"/>
<feature type="chain" id="PRO_5013201993" description="Transporter" evidence="1">
    <location>
        <begin position="21"/>
        <end position="263"/>
    </location>
</feature>
<feature type="signal peptide" evidence="1">
    <location>
        <begin position="1"/>
        <end position="20"/>
    </location>
</feature>
<gene>
    <name evidence="2" type="ORF">Mag101_05380</name>
</gene>
<keyword evidence="1" id="KW-0732">Signal</keyword>
<evidence type="ECO:0000313" key="2">
    <source>
        <dbReference type="EMBL" id="AQQ67138.1"/>
    </source>
</evidence>